<dbReference type="PANTHER" id="PTHR35531">
    <property type="entry name" value="INNER MEMBRANE PROTEIN YBCI-RELATED"/>
    <property type="match status" value="1"/>
</dbReference>
<keyword evidence="1" id="KW-1133">Transmembrane helix</keyword>
<name>A0A923HMG2_9BURK</name>
<dbReference type="Pfam" id="PF04307">
    <property type="entry name" value="YdjM"/>
    <property type="match status" value="1"/>
</dbReference>
<dbReference type="InterPro" id="IPR007404">
    <property type="entry name" value="YdjM-like"/>
</dbReference>
<feature type="transmembrane region" description="Helical" evidence="1">
    <location>
        <begin position="89"/>
        <end position="116"/>
    </location>
</feature>
<organism evidence="2 3">
    <name type="scientific">Undibacterium nitidum</name>
    <dbReference type="NCBI Taxonomy" id="2762298"/>
    <lineage>
        <taxon>Bacteria</taxon>
        <taxon>Pseudomonadati</taxon>
        <taxon>Pseudomonadota</taxon>
        <taxon>Betaproteobacteria</taxon>
        <taxon>Burkholderiales</taxon>
        <taxon>Oxalobacteraceae</taxon>
        <taxon>Undibacterium</taxon>
    </lineage>
</organism>
<reference evidence="2" key="1">
    <citation type="submission" date="2020-08" db="EMBL/GenBank/DDBJ databases">
        <title>Novel species isolated from subtropical streams in China.</title>
        <authorList>
            <person name="Lu H."/>
        </authorList>
    </citation>
    <scope>NUCLEOTIDE SEQUENCE</scope>
    <source>
        <strain evidence="2">LX22W</strain>
    </source>
</reference>
<sequence length="175" mass="19692">MATILTHPIIPLTIGLIASREVLPWRLVLVAMLCSIIPDLDVISFKFGIDYGSDFGHRGFSHSLLFAAALASVLCLFSKQLQSQRLNVWLFCFIGAASHGVIDAFTNGGLGVAFYWPFDNARYFFTQRVIEVSPIGVTRFLSERGMAVLQSEFRWIWLPCTFVVASFHTFKSFFK</sequence>
<evidence type="ECO:0000256" key="1">
    <source>
        <dbReference type="SAM" id="Phobius"/>
    </source>
</evidence>
<dbReference type="RefSeq" id="WP_186915004.1">
    <property type="nucleotide sequence ID" value="NZ_JACOFZ010000001.1"/>
</dbReference>
<dbReference type="EMBL" id="JACOFZ010000001">
    <property type="protein sequence ID" value="MBC3880491.1"/>
    <property type="molecule type" value="Genomic_DNA"/>
</dbReference>
<dbReference type="PANTHER" id="PTHR35531:SF1">
    <property type="entry name" value="INNER MEMBRANE PROTEIN YBCI-RELATED"/>
    <property type="match status" value="1"/>
</dbReference>
<keyword evidence="3" id="KW-1185">Reference proteome</keyword>
<comment type="caution">
    <text evidence="2">The sequence shown here is derived from an EMBL/GenBank/DDBJ whole genome shotgun (WGS) entry which is preliminary data.</text>
</comment>
<gene>
    <name evidence="2" type="ORF">H8K36_03840</name>
</gene>
<protein>
    <submittedName>
        <fullName evidence="2">Metal-dependent hydrolase</fullName>
    </submittedName>
</protein>
<feature type="transmembrane region" description="Helical" evidence="1">
    <location>
        <begin position="27"/>
        <end position="47"/>
    </location>
</feature>
<keyword evidence="2" id="KW-0378">Hydrolase</keyword>
<feature type="transmembrane region" description="Helical" evidence="1">
    <location>
        <begin position="59"/>
        <end position="77"/>
    </location>
</feature>
<evidence type="ECO:0000313" key="3">
    <source>
        <dbReference type="Proteomes" id="UP000627446"/>
    </source>
</evidence>
<proteinExistence type="predicted"/>
<keyword evidence="1" id="KW-0472">Membrane</keyword>
<keyword evidence="1" id="KW-0812">Transmembrane</keyword>
<dbReference type="AlphaFoldDB" id="A0A923HMG2"/>
<evidence type="ECO:0000313" key="2">
    <source>
        <dbReference type="EMBL" id="MBC3880491.1"/>
    </source>
</evidence>
<accession>A0A923HMG2</accession>
<feature type="transmembrane region" description="Helical" evidence="1">
    <location>
        <begin position="155"/>
        <end position="174"/>
    </location>
</feature>
<dbReference type="Proteomes" id="UP000627446">
    <property type="component" value="Unassembled WGS sequence"/>
</dbReference>
<dbReference type="GO" id="GO:0016787">
    <property type="term" value="F:hydrolase activity"/>
    <property type="evidence" value="ECO:0007669"/>
    <property type="project" value="UniProtKB-KW"/>
</dbReference>